<dbReference type="InterPro" id="IPR016024">
    <property type="entry name" value="ARM-type_fold"/>
</dbReference>
<feature type="domain" description="TTI1 C-terminal TPR" evidence="3">
    <location>
        <begin position="1555"/>
        <end position="1617"/>
    </location>
</feature>
<dbReference type="OrthoDB" id="549852at2759"/>
<reference evidence="4" key="1">
    <citation type="journal article" date="2020" name="bioRxiv">
        <title>Comparative genomics of Chlamydomonas.</title>
        <authorList>
            <person name="Craig R.J."/>
            <person name="Hasan A.R."/>
            <person name="Ness R.W."/>
            <person name="Keightley P.D."/>
        </authorList>
    </citation>
    <scope>NUCLEOTIDE SEQUENCE</scope>
    <source>
        <strain evidence="4">SAG 7.73</strain>
    </source>
</reference>
<keyword evidence="5" id="KW-1185">Reference proteome</keyword>
<accession>A0A835WCW1</accession>
<dbReference type="Pfam" id="PF24173">
    <property type="entry name" value="TPR_TTI1_N"/>
    <property type="match status" value="1"/>
</dbReference>
<name>A0A835WCW1_CHLIN</name>
<dbReference type="Pfam" id="PF24181">
    <property type="entry name" value="TPR_TTI1_C"/>
    <property type="match status" value="1"/>
</dbReference>
<feature type="region of interest" description="Disordered" evidence="1">
    <location>
        <begin position="576"/>
        <end position="611"/>
    </location>
</feature>
<feature type="compositionally biased region" description="Pro residues" evidence="1">
    <location>
        <begin position="576"/>
        <end position="598"/>
    </location>
</feature>
<dbReference type="Gene3D" id="1.25.10.10">
    <property type="entry name" value="Leucine-rich Repeat Variant"/>
    <property type="match status" value="1"/>
</dbReference>
<feature type="region of interest" description="Disordered" evidence="1">
    <location>
        <begin position="997"/>
        <end position="1025"/>
    </location>
</feature>
<feature type="compositionally biased region" description="Low complexity" evidence="1">
    <location>
        <begin position="938"/>
        <end position="949"/>
    </location>
</feature>
<feature type="compositionally biased region" description="Low complexity" evidence="1">
    <location>
        <begin position="1380"/>
        <end position="1394"/>
    </location>
</feature>
<feature type="domain" description="TTI1 N-terminal TPR" evidence="2">
    <location>
        <begin position="301"/>
        <end position="559"/>
    </location>
</feature>
<feature type="compositionally biased region" description="Gly residues" evidence="1">
    <location>
        <begin position="1149"/>
        <end position="1159"/>
    </location>
</feature>
<feature type="compositionally biased region" description="Low complexity" evidence="1">
    <location>
        <begin position="455"/>
        <end position="464"/>
    </location>
</feature>
<feature type="region of interest" description="Disordered" evidence="1">
    <location>
        <begin position="1054"/>
        <end position="1105"/>
    </location>
</feature>
<feature type="compositionally biased region" description="Pro residues" evidence="1">
    <location>
        <begin position="1092"/>
        <end position="1101"/>
    </location>
</feature>
<feature type="compositionally biased region" description="Gly residues" evidence="1">
    <location>
        <begin position="666"/>
        <end position="678"/>
    </location>
</feature>
<feature type="compositionally biased region" description="Pro residues" evidence="1">
    <location>
        <begin position="465"/>
        <end position="477"/>
    </location>
</feature>
<dbReference type="InterPro" id="IPR052587">
    <property type="entry name" value="TELO2-interacting_protein_1"/>
</dbReference>
<dbReference type="SUPFAM" id="SSF48371">
    <property type="entry name" value="ARM repeat"/>
    <property type="match status" value="1"/>
</dbReference>
<proteinExistence type="predicted"/>
<evidence type="ECO:0000313" key="4">
    <source>
        <dbReference type="EMBL" id="KAG2444915.1"/>
    </source>
</evidence>
<dbReference type="PANTHER" id="PTHR18460">
    <property type="entry name" value="TEL2 INTERACTING PROTEIN 1 TTI1 FAMILY MEMBER"/>
    <property type="match status" value="1"/>
</dbReference>
<feature type="compositionally biased region" description="Low complexity" evidence="1">
    <location>
        <begin position="1136"/>
        <end position="1148"/>
    </location>
</feature>
<dbReference type="PANTHER" id="PTHR18460:SF3">
    <property type="entry name" value="TELO2-INTERACTING PROTEIN 1 HOMOLOG"/>
    <property type="match status" value="1"/>
</dbReference>
<feature type="compositionally biased region" description="Pro residues" evidence="1">
    <location>
        <begin position="726"/>
        <end position="743"/>
    </location>
</feature>
<dbReference type="InterPro" id="IPR011989">
    <property type="entry name" value="ARM-like"/>
</dbReference>
<comment type="caution">
    <text evidence="4">The sequence shown here is derived from an EMBL/GenBank/DDBJ whole genome shotgun (WGS) entry which is preliminary data.</text>
</comment>
<evidence type="ECO:0000256" key="1">
    <source>
        <dbReference type="SAM" id="MobiDB-lite"/>
    </source>
</evidence>
<protein>
    <submittedName>
        <fullName evidence="4">Uncharacterized protein</fullName>
    </submittedName>
</protein>
<feature type="region of interest" description="Disordered" evidence="1">
    <location>
        <begin position="455"/>
        <end position="487"/>
    </location>
</feature>
<evidence type="ECO:0000259" key="3">
    <source>
        <dbReference type="Pfam" id="PF24181"/>
    </source>
</evidence>
<dbReference type="InterPro" id="IPR057566">
    <property type="entry name" value="TPR_TTI1_N"/>
</dbReference>
<evidence type="ECO:0000259" key="2">
    <source>
        <dbReference type="Pfam" id="PF24173"/>
    </source>
</evidence>
<feature type="region of interest" description="Disordered" evidence="1">
    <location>
        <begin position="695"/>
        <end position="746"/>
    </location>
</feature>
<dbReference type="InterPro" id="IPR049362">
    <property type="entry name" value="TTI1_rpt"/>
</dbReference>
<gene>
    <name evidence="4" type="ORF">HXX76_001651</name>
</gene>
<dbReference type="EMBL" id="JAEHOC010000002">
    <property type="protein sequence ID" value="KAG2444915.1"/>
    <property type="molecule type" value="Genomic_DNA"/>
</dbReference>
<feature type="region of interest" description="Disordered" evidence="1">
    <location>
        <begin position="938"/>
        <end position="961"/>
    </location>
</feature>
<feature type="compositionally biased region" description="Gly residues" evidence="1">
    <location>
        <begin position="1001"/>
        <end position="1021"/>
    </location>
</feature>
<feature type="compositionally biased region" description="Acidic residues" evidence="1">
    <location>
        <begin position="1445"/>
        <end position="1458"/>
    </location>
</feature>
<feature type="region of interest" description="Disordered" evidence="1">
    <location>
        <begin position="1354"/>
        <end position="1462"/>
    </location>
</feature>
<feature type="region of interest" description="Disordered" evidence="1">
    <location>
        <begin position="832"/>
        <end position="868"/>
    </location>
</feature>
<evidence type="ECO:0000313" key="5">
    <source>
        <dbReference type="Proteomes" id="UP000650467"/>
    </source>
</evidence>
<dbReference type="Proteomes" id="UP000650467">
    <property type="component" value="Unassembled WGS sequence"/>
</dbReference>
<feature type="compositionally biased region" description="Gly residues" evidence="1">
    <location>
        <begin position="271"/>
        <end position="281"/>
    </location>
</feature>
<feature type="compositionally biased region" description="Low complexity" evidence="1">
    <location>
        <begin position="837"/>
        <end position="854"/>
    </location>
</feature>
<feature type="region of interest" description="Disordered" evidence="1">
    <location>
        <begin position="268"/>
        <end position="295"/>
    </location>
</feature>
<dbReference type="InterPro" id="IPR057567">
    <property type="entry name" value="TPR_TTI1_C"/>
</dbReference>
<dbReference type="Pfam" id="PF21547">
    <property type="entry name" value="TTI1"/>
    <property type="match status" value="1"/>
</dbReference>
<sequence>MPSLPIPIEGPASRGGLSGSAAGLAAVLSSLVGGGGAAAAAAAASAGTNSAGGPSLLLSPAQHAAQAERQAAFAALRPLTTQLLVLREQPERLAPALAALRDALGPGSALPPGGVAACWDYVAFPLLILVDAVLPTRQQQAPQGGQGGQGQGAAAGAGAGGEALTVAACRSDRVVEALLGCVEALLQRCPDADAASPAAAAAVAAPTAGAGPAAGGEVRQLVVLQRLAPLLTLRRDAASEEVHLGLQRCVAAALQPLAAAAVAGQAHLSNEGGGQQGQQGRGEGRREQEAGSSGGPLCGEAAAPLAGYLVHCCLEAAEREVLAGHKGSKALCAGSLTSLRLLVEGLSPDADSLAFFLPGVMSGLAKVLVAGGAAASRSGPSAPPGAAALVQALGCLRAATLAVLSDRLCAPILAGRSSSQQQQPSGSSGALVVAGAPSSADDALSALRALSLAAAAPQPAAPHGDAPPAPPPLPHPGQPQSQPPRRLRVHRTAGWLEDTAQRLASLLGRALPPLASHPRPAVRAELGATAAALLDGCGQAAAPVGPLLLRLVFTLAQDEWASVSAPCMAWVARRAAPPPPPLSPPPALLALPPPPPEASVPQEGGAGGELVPAVGPPGPAPAAREAAAAAALRGLEDEFERFMAELAADSVLLAEPELRLDDGDEFGGGGGGGGGGAGVSAEPTAEALAVPAEAPAAGNGGASRVAESAGPDVDAGSAGTGAGAPAPAPPAVAAPPPRPPPLPGLQQLIEAGAGGGGLLRAVRCGEAEAVVSARCLTTALLVAGPGAAAEWLLLRPAALAELLGALFRCFAFDRTAAPLVLHLRGEAGAYGPPPQLPAAAPSAAAPSEPSGTAPAPAPAPSGLEGGAGTAKEPAVAAAAAAAAAAGGCGGGGATAVPELPRMPLGLLHLASQRSYAAVAGVARALGWLARRADLQQQQQQQQEQAQGQQEPREGGLRAGFLGGAAEGGAGAGAGAGSAFRRLVEELVAAVRSASSSAASAGRGGAGAGPGGAGGGGGGPGAAHGSALEGSWQLETAAVVAVAAEVVIGASNAWTPPVGLPSAADRAADSAADAPPAAAAHQSPAAAAQPVASPSPPPPPGCFPAADPGYEGLLGTLLDELMRPRIAKLATHNTIIGSSSSSSSSNGSSSSGGGGGGGVGWQAGAAPRALGVQELGENVMLLRVAVEAVGGAARAAGPAFAQRGRLLRRVLLPLLELLGDPCAPVAAAADTALLSVAAHCGYGGSLRALVGGNADYVVEGLCAALRDLQRHPRAPYLLAALLRRAGVAPQLLPIMAEPLQRALQGVSILARHWSPQHTAPYLAALRELAAGAAEEAAAAAADSRAAVAELNRAAAEARDREERELDELVNGSGPGAPPPGDGAASTASTDAAAEPPAERARRYFHGRAARSEAAVGPNADAVRERRRRRAAAAAAAGAAGGAEGAPIDEGEDEDEDDDMPPERRPLLVLTAGQLEDGELRFRRLHAAAVVAGAAADAASPLLMSGSLAAAVSAAEVLRAGLGALGSATPCVEAEAAVLEEYGGLEGRMRPVRPETPKVLPAVAACWPPLMAALRDSRTPVVERGVAAVAELVEVAGGMFLARRFQTEAWPVLQRLLAAGTAHTPGLLSLGTDAVRPGAAAGAHRQRLALGLGGGGGGGGAVAVVGGEDASGALAPAAVARVQVAVLGCLEAVCRCRDATAAVRTLTWDIAQAALPFLASSSPAPLAEAARRALTAVAGLDPDSVWLLLYDTASNIPAAVRAAAAAAAPAAGCGPASPTGAGSSAAPEGTLPSGAGAVGFGARGSGGVAAPPALPQPPVPPGPEFPPLRALLPSLPAAGRHGAAGRVSYSGVEGASAAGAGFAWPVTAALAAECGPRAQALLGVVAGGEVPWHKARVPALELLEAGDSI</sequence>
<feature type="compositionally biased region" description="Low complexity" evidence="1">
    <location>
        <begin position="1060"/>
        <end position="1091"/>
    </location>
</feature>
<feature type="region of interest" description="Disordered" evidence="1">
    <location>
        <begin position="1135"/>
        <end position="1159"/>
    </location>
</feature>
<feature type="region of interest" description="Disordered" evidence="1">
    <location>
        <begin position="662"/>
        <end position="681"/>
    </location>
</feature>
<dbReference type="GO" id="GO:0005737">
    <property type="term" value="C:cytoplasm"/>
    <property type="evidence" value="ECO:0007669"/>
    <property type="project" value="TreeGrafter"/>
</dbReference>
<organism evidence="4 5">
    <name type="scientific">Chlamydomonas incerta</name>
    <dbReference type="NCBI Taxonomy" id="51695"/>
    <lineage>
        <taxon>Eukaryota</taxon>
        <taxon>Viridiplantae</taxon>
        <taxon>Chlorophyta</taxon>
        <taxon>core chlorophytes</taxon>
        <taxon>Chlorophyceae</taxon>
        <taxon>CS clade</taxon>
        <taxon>Chlamydomonadales</taxon>
        <taxon>Chlamydomonadaceae</taxon>
        <taxon>Chlamydomonas</taxon>
    </lineage>
</organism>